<dbReference type="InterPro" id="IPR045270">
    <property type="entry name" value="STKc_AGC"/>
</dbReference>
<dbReference type="Proteomes" id="UP000247409">
    <property type="component" value="Unassembled WGS sequence"/>
</dbReference>
<comment type="catalytic activity">
    <reaction evidence="7">
        <text>L-threonyl-[protein] + ATP = O-phospho-L-threonyl-[protein] + ADP + H(+)</text>
        <dbReference type="Rhea" id="RHEA:46608"/>
        <dbReference type="Rhea" id="RHEA-COMP:11060"/>
        <dbReference type="Rhea" id="RHEA-COMP:11605"/>
        <dbReference type="ChEBI" id="CHEBI:15378"/>
        <dbReference type="ChEBI" id="CHEBI:30013"/>
        <dbReference type="ChEBI" id="CHEBI:30616"/>
        <dbReference type="ChEBI" id="CHEBI:61977"/>
        <dbReference type="ChEBI" id="CHEBI:456216"/>
        <dbReference type="EC" id="2.7.11.1"/>
    </reaction>
</comment>
<keyword evidence="3" id="KW-0808">Transferase</keyword>
<evidence type="ECO:0000256" key="10">
    <source>
        <dbReference type="SAM" id="MobiDB-lite"/>
    </source>
</evidence>
<dbReference type="Gene3D" id="1.10.510.10">
    <property type="entry name" value="Transferase(Phosphotransferase) domain 1"/>
    <property type="match status" value="1"/>
</dbReference>
<dbReference type="PANTHER" id="PTHR24356:SF407">
    <property type="entry name" value="RAC SERINE_THREONINE-PROTEIN KINASE"/>
    <property type="match status" value="1"/>
</dbReference>
<evidence type="ECO:0000256" key="6">
    <source>
        <dbReference type="ARBA" id="ARBA00022840"/>
    </source>
</evidence>
<dbReference type="Gene3D" id="3.30.200.20">
    <property type="entry name" value="Phosphorylase Kinase, domain 1"/>
    <property type="match status" value="1"/>
</dbReference>
<feature type="compositionally biased region" description="Basic residues" evidence="10">
    <location>
        <begin position="37"/>
        <end position="48"/>
    </location>
</feature>
<comment type="catalytic activity">
    <reaction evidence="8">
        <text>L-seryl-[protein] + ATP = O-phospho-L-seryl-[protein] + ADP + H(+)</text>
        <dbReference type="Rhea" id="RHEA:17989"/>
        <dbReference type="Rhea" id="RHEA-COMP:9863"/>
        <dbReference type="Rhea" id="RHEA-COMP:11604"/>
        <dbReference type="ChEBI" id="CHEBI:15378"/>
        <dbReference type="ChEBI" id="CHEBI:29999"/>
        <dbReference type="ChEBI" id="CHEBI:30616"/>
        <dbReference type="ChEBI" id="CHEBI:83421"/>
        <dbReference type="ChEBI" id="CHEBI:456216"/>
        <dbReference type="EC" id="2.7.11.1"/>
    </reaction>
</comment>
<name>A0A2V3II40_9FLOR</name>
<dbReference type="CDD" id="cd05123">
    <property type="entry name" value="STKc_AGC"/>
    <property type="match status" value="1"/>
</dbReference>
<dbReference type="EMBL" id="NBIV01000259">
    <property type="protein sequence ID" value="PXF40810.1"/>
    <property type="molecule type" value="Genomic_DNA"/>
</dbReference>
<accession>A0A2V3II40</accession>
<dbReference type="SMART" id="SM00220">
    <property type="entry name" value="S_TKc"/>
    <property type="match status" value="1"/>
</dbReference>
<evidence type="ECO:0000256" key="1">
    <source>
        <dbReference type="ARBA" id="ARBA00012513"/>
    </source>
</evidence>
<keyword evidence="4 9" id="KW-0547">Nucleotide-binding</keyword>
<dbReference type="OrthoDB" id="63267at2759"/>
<protein>
    <recommendedName>
        <fullName evidence="1">non-specific serine/threonine protein kinase</fullName>
        <ecNumber evidence="1">2.7.11.1</ecNumber>
    </recommendedName>
</protein>
<gene>
    <name evidence="12" type="ORF">BWQ96_09468</name>
</gene>
<evidence type="ECO:0000256" key="8">
    <source>
        <dbReference type="ARBA" id="ARBA00048679"/>
    </source>
</evidence>
<evidence type="ECO:0000256" key="9">
    <source>
        <dbReference type="PROSITE-ProRule" id="PRU10141"/>
    </source>
</evidence>
<dbReference type="InterPro" id="IPR000719">
    <property type="entry name" value="Prot_kinase_dom"/>
</dbReference>
<keyword evidence="6 9" id="KW-0067">ATP-binding</keyword>
<evidence type="ECO:0000256" key="2">
    <source>
        <dbReference type="ARBA" id="ARBA00022527"/>
    </source>
</evidence>
<sequence>MPPDRTLSNPPRMPPHDRRSGSLAPVSAVAVPLPRRFSLRTIKRRSKSRMHDSASLPPTPTPPSHPPLPKRPSARSTPFSKPSATPPVQPAPATPRPRRMAFFREQGVMRERNTPGHVDPLALLAKMPVRAQGWLYVAVHAAPGLAHGHITKWMFRRNVVKRFAQVRGSTVLLYVNRSDPVKEIFSPVGCAVSSADTVVNRRGAVEHNVNIAKNGYTIQLRLKSEADADHWATVLRNISLVRQPRLADFQLIAPIGEGASGKVFLVRDLKTGRKLALKCMSKKGGSFGFSASEFRHAVDERLAHEHMNGAPFIVTLRHALQTEHKLYLATEFCEGGDVYNFVDVRGGGVTEHQARIIAAQVLLGLKALHDECIVFRDLKPENVLLDSNGRVRLADFGLCKMLDASDALTRTVCGTFSYAAAEILDEVGYGASCDLWALGTFLYHIMIGRPPRVAGSLQEARDNIFESKEPIIWYSDVMSEQAMSLVTALIEIEPQRRLGCGAQGVAEVCAHPFFKDVDWMALAEGEVPPAVTAELPPAELGDLRNFNQDEWRSIRMDEDLDCPAYTESVLWPLRNLSHNPLPRDFLVSYSYSCESAGAQRP</sequence>
<dbReference type="GO" id="GO:0035556">
    <property type="term" value="P:intracellular signal transduction"/>
    <property type="evidence" value="ECO:0007669"/>
    <property type="project" value="TreeGrafter"/>
</dbReference>
<dbReference type="InterPro" id="IPR050236">
    <property type="entry name" value="Ser_Thr_kinase_AGC"/>
</dbReference>
<dbReference type="SUPFAM" id="SSF56112">
    <property type="entry name" value="Protein kinase-like (PK-like)"/>
    <property type="match status" value="1"/>
</dbReference>
<dbReference type="PANTHER" id="PTHR24356">
    <property type="entry name" value="SERINE/THREONINE-PROTEIN KINASE"/>
    <property type="match status" value="1"/>
</dbReference>
<proteinExistence type="predicted"/>
<keyword evidence="5 12" id="KW-0418">Kinase</keyword>
<dbReference type="Pfam" id="PF00069">
    <property type="entry name" value="Pkinase"/>
    <property type="match status" value="1"/>
</dbReference>
<evidence type="ECO:0000256" key="4">
    <source>
        <dbReference type="ARBA" id="ARBA00022741"/>
    </source>
</evidence>
<reference evidence="12 13" key="1">
    <citation type="journal article" date="2018" name="Mol. Biol. Evol.">
        <title>Analysis of the draft genome of the red seaweed Gracilariopsis chorda provides insights into genome size evolution in Rhodophyta.</title>
        <authorList>
            <person name="Lee J."/>
            <person name="Yang E.C."/>
            <person name="Graf L."/>
            <person name="Yang J.H."/>
            <person name="Qiu H."/>
            <person name="Zel Zion U."/>
            <person name="Chan C.X."/>
            <person name="Stephens T.G."/>
            <person name="Weber A.P.M."/>
            <person name="Boo G.H."/>
            <person name="Boo S.M."/>
            <person name="Kim K.M."/>
            <person name="Shin Y."/>
            <person name="Jung M."/>
            <person name="Lee S.J."/>
            <person name="Yim H.S."/>
            <person name="Lee J.H."/>
            <person name="Bhattacharya D."/>
            <person name="Yoon H.S."/>
        </authorList>
    </citation>
    <scope>NUCLEOTIDE SEQUENCE [LARGE SCALE GENOMIC DNA]</scope>
    <source>
        <strain evidence="12 13">SKKU-2015</strain>
        <tissue evidence="12">Whole body</tissue>
    </source>
</reference>
<evidence type="ECO:0000313" key="13">
    <source>
        <dbReference type="Proteomes" id="UP000247409"/>
    </source>
</evidence>
<evidence type="ECO:0000256" key="5">
    <source>
        <dbReference type="ARBA" id="ARBA00022777"/>
    </source>
</evidence>
<comment type="caution">
    <text evidence="12">The sequence shown here is derived from an EMBL/GenBank/DDBJ whole genome shotgun (WGS) entry which is preliminary data.</text>
</comment>
<evidence type="ECO:0000259" key="11">
    <source>
        <dbReference type="PROSITE" id="PS50011"/>
    </source>
</evidence>
<dbReference type="GO" id="GO:0004674">
    <property type="term" value="F:protein serine/threonine kinase activity"/>
    <property type="evidence" value="ECO:0007669"/>
    <property type="project" value="UniProtKB-KW"/>
</dbReference>
<feature type="binding site" evidence="9">
    <location>
        <position position="278"/>
    </location>
    <ligand>
        <name>ATP</name>
        <dbReference type="ChEBI" id="CHEBI:30616"/>
    </ligand>
</feature>
<dbReference type="PROSITE" id="PS00107">
    <property type="entry name" value="PROTEIN_KINASE_ATP"/>
    <property type="match status" value="1"/>
</dbReference>
<feature type="compositionally biased region" description="Pro residues" evidence="10">
    <location>
        <begin position="57"/>
        <end position="70"/>
    </location>
</feature>
<organism evidence="12 13">
    <name type="scientific">Gracilariopsis chorda</name>
    <dbReference type="NCBI Taxonomy" id="448386"/>
    <lineage>
        <taxon>Eukaryota</taxon>
        <taxon>Rhodophyta</taxon>
        <taxon>Florideophyceae</taxon>
        <taxon>Rhodymeniophycidae</taxon>
        <taxon>Gracilariales</taxon>
        <taxon>Gracilariaceae</taxon>
        <taxon>Gracilariopsis</taxon>
    </lineage>
</organism>
<feature type="domain" description="Protein kinase" evidence="11">
    <location>
        <begin position="249"/>
        <end position="514"/>
    </location>
</feature>
<dbReference type="InterPro" id="IPR011009">
    <property type="entry name" value="Kinase-like_dom_sf"/>
</dbReference>
<dbReference type="EC" id="2.7.11.1" evidence="1"/>
<evidence type="ECO:0000256" key="3">
    <source>
        <dbReference type="ARBA" id="ARBA00022679"/>
    </source>
</evidence>
<dbReference type="AlphaFoldDB" id="A0A2V3II40"/>
<keyword evidence="2" id="KW-0723">Serine/threonine-protein kinase</keyword>
<evidence type="ECO:0000313" key="12">
    <source>
        <dbReference type="EMBL" id="PXF40810.1"/>
    </source>
</evidence>
<dbReference type="GO" id="GO:0005524">
    <property type="term" value="F:ATP binding"/>
    <property type="evidence" value="ECO:0007669"/>
    <property type="project" value="UniProtKB-UniRule"/>
</dbReference>
<evidence type="ECO:0000256" key="7">
    <source>
        <dbReference type="ARBA" id="ARBA00047899"/>
    </source>
</evidence>
<dbReference type="PROSITE" id="PS50011">
    <property type="entry name" value="PROTEIN_KINASE_DOM"/>
    <property type="match status" value="1"/>
</dbReference>
<feature type="compositionally biased region" description="Pro residues" evidence="10">
    <location>
        <begin position="84"/>
        <end position="95"/>
    </location>
</feature>
<keyword evidence="13" id="KW-1185">Reference proteome</keyword>
<feature type="region of interest" description="Disordered" evidence="10">
    <location>
        <begin position="1"/>
        <end position="97"/>
    </location>
</feature>
<dbReference type="InterPro" id="IPR017441">
    <property type="entry name" value="Protein_kinase_ATP_BS"/>
</dbReference>
<dbReference type="SUPFAM" id="SSF50729">
    <property type="entry name" value="PH domain-like"/>
    <property type="match status" value="1"/>
</dbReference>
<dbReference type="STRING" id="448386.A0A2V3II40"/>